<dbReference type="GO" id="GO:0016787">
    <property type="term" value="F:hydrolase activity"/>
    <property type="evidence" value="ECO:0007669"/>
    <property type="project" value="UniProtKB-KW"/>
</dbReference>
<protein>
    <submittedName>
        <fullName evidence="2">LexA-binding, inner membrane-associated putative hydrolase</fullName>
    </submittedName>
</protein>
<keyword evidence="1" id="KW-0812">Transmembrane</keyword>
<feature type="transmembrane region" description="Helical" evidence="1">
    <location>
        <begin position="47"/>
        <end position="71"/>
    </location>
</feature>
<organism evidence="2 3">
    <name type="scientific">Melaminivora alkalimesophila</name>
    <dbReference type="NCBI Taxonomy" id="1165852"/>
    <lineage>
        <taxon>Bacteria</taxon>
        <taxon>Pseudomonadati</taxon>
        <taxon>Pseudomonadota</taxon>
        <taxon>Betaproteobacteria</taxon>
        <taxon>Burkholderiales</taxon>
        <taxon>Comamonadaceae</taxon>
        <taxon>Melaminivora</taxon>
    </lineage>
</organism>
<dbReference type="AlphaFoldDB" id="A0A317RCI5"/>
<proteinExistence type="predicted"/>
<evidence type="ECO:0000313" key="2">
    <source>
        <dbReference type="EMBL" id="PWW43626.1"/>
    </source>
</evidence>
<dbReference type="InterPro" id="IPR007404">
    <property type="entry name" value="YdjM-like"/>
</dbReference>
<reference evidence="2 3" key="1">
    <citation type="submission" date="2018-05" db="EMBL/GenBank/DDBJ databases">
        <title>Genomic Encyclopedia of Type Strains, Phase IV (KMG-IV): sequencing the most valuable type-strain genomes for metagenomic binning, comparative biology and taxonomic classification.</title>
        <authorList>
            <person name="Goeker M."/>
        </authorList>
    </citation>
    <scope>NUCLEOTIDE SEQUENCE [LARGE SCALE GENOMIC DNA]</scope>
    <source>
        <strain evidence="2 3">DSM 26006</strain>
    </source>
</reference>
<feature type="transmembrane region" description="Helical" evidence="1">
    <location>
        <begin position="140"/>
        <end position="161"/>
    </location>
</feature>
<keyword evidence="3" id="KW-1185">Reference proteome</keyword>
<keyword evidence="2" id="KW-0378">Hydrolase</keyword>
<evidence type="ECO:0000256" key="1">
    <source>
        <dbReference type="SAM" id="Phobius"/>
    </source>
</evidence>
<sequence length="171" mass="18627">MGAGLVAKAALGHRISIVSFGLAQVLIDIEPGVRMIRDDDVLHGISHTLWGAIVVGVVAALLAPWLIRMIVGRYNTEVAHYGFTRWIYPESVSAPAVWLGAFLGTFSHLVLDGLMHADMAPFAPLMSANPLLDMVAHDDVYGIMTVCAAVGATLWMIRWWLSVRAQQPRPD</sequence>
<keyword evidence="1" id="KW-0472">Membrane</keyword>
<dbReference type="EMBL" id="QGUB01000010">
    <property type="protein sequence ID" value="PWW43626.1"/>
    <property type="molecule type" value="Genomic_DNA"/>
</dbReference>
<gene>
    <name evidence="2" type="ORF">DFR36_11064</name>
</gene>
<dbReference type="Pfam" id="PF04307">
    <property type="entry name" value="YdjM"/>
    <property type="match status" value="1"/>
</dbReference>
<feature type="transmembrane region" description="Helical" evidence="1">
    <location>
        <begin position="92"/>
        <end position="111"/>
    </location>
</feature>
<keyword evidence="1" id="KW-1133">Transmembrane helix</keyword>
<name>A0A317RCI5_9BURK</name>
<evidence type="ECO:0000313" key="3">
    <source>
        <dbReference type="Proteomes" id="UP000246483"/>
    </source>
</evidence>
<comment type="caution">
    <text evidence="2">The sequence shown here is derived from an EMBL/GenBank/DDBJ whole genome shotgun (WGS) entry which is preliminary data.</text>
</comment>
<dbReference type="Proteomes" id="UP000246483">
    <property type="component" value="Unassembled WGS sequence"/>
</dbReference>
<accession>A0A317RCI5</accession>